<name>A0A8H5FZC2_9AGAR</name>
<evidence type="ECO:0000313" key="3">
    <source>
        <dbReference type="Proteomes" id="UP000559027"/>
    </source>
</evidence>
<dbReference type="GO" id="GO:0000500">
    <property type="term" value="C:RNA polymerase I upstream activating factor complex"/>
    <property type="evidence" value="ECO:0007669"/>
    <property type="project" value="InterPro"/>
</dbReference>
<dbReference type="GO" id="GO:0000182">
    <property type="term" value="F:rDNA binding"/>
    <property type="evidence" value="ECO:0007669"/>
    <property type="project" value="TreeGrafter"/>
</dbReference>
<comment type="caution">
    <text evidence="2">The sequence shown here is derived from an EMBL/GenBank/DDBJ whole genome shotgun (WGS) entry which is preliminary data.</text>
</comment>
<dbReference type="EMBL" id="JAACJO010000008">
    <property type="protein sequence ID" value="KAF5354776.1"/>
    <property type="molecule type" value="Genomic_DNA"/>
</dbReference>
<gene>
    <name evidence="2" type="ORF">D9756_005293</name>
</gene>
<dbReference type="InterPro" id="IPR039601">
    <property type="entry name" value="Rrn5"/>
</dbReference>
<dbReference type="AlphaFoldDB" id="A0A8H5FZC2"/>
<protein>
    <submittedName>
        <fullName evidence="2">Uncharacterized protein</fullName>
    </submittedName>
</protein>
<dbReference type="PANTHER" id="PTHR28079:SF1">
    <property type="entry name" value="RNA POLYMERASE I-SPECIFIC TRANSCRIPTION INITIATION FACTOR RRN5"/>
    <property type="match status" value="1"/>
</dbReference>
<dbReference type="OrthoDB" id="2240312at2759"/>
<sequence>MKNQEESLSHDDSPKLPPYLILFNRHLEQLRDHLSGTSHNHVHTTTTLDDVEWEASEKDAFFYALSVHSRLRPDLIAASIQTKNEVEVLEYMAYLEEGLQREDLQGSHGCRKNLPLAHEVSEIWVAWEEENAERLRVNEEIWSAKPDCDTKDLNEIQAHIDESSRNLPLGGVPYLTYGHLVVLDSMLGADKNEASNSVANSAGDDTCSAQSLTEVGSTSPIRTLQDSASPPLNLNKSAPIPSQRDLNPSGEDSPNIQDMSPRSRRRYQKRMHMRRKRAQTKGGEVDTTTEKLRPGHRKKSTQSLSRFVTRNNGQDDQDIESLKAADTVMSDVQDPAGDIDQISEPENTEVEDDPRFTTLATRLPYQMARSDLHRCHVNAASLVTNGLDIFNHRKIGKLSQLYISGYDRDLISEDVSINTELLVLLLGVLKDFLVQTMSRVIVLEEEHERFRGRTKVWRKNSDEAKNGVIDKSAIQFALKTMGITSENTDQYFAGLLGEPHDILSHQQTGFDDNERLVTTRNIFQRHPLHQDINPPSLHLVSTQDLSEVADTGLDDFIDVETDDEMLDEVLHEEEVLDEEDILADKSHEDSLWIQIPLPKKRS</sequence>
<reference evidence="2 3" key="1">
    <citation type="journal article" date="2020" name="ISME J.">
        <title>Uncovering the hidden diversity of litter-decomposition mechanisms in mushroom-forming fungi.</title>
        <authorList>
            <person name="Floudas D."/>
            <person name="Bentzer J."/>
            <person name="Ahren D."/>
            <person name="Johansson T."/>
            <person name="Persson P."/>
            <person name="Tunlid A."/>
        </authorList>
    </citation>
    <scope>NUCLEOTIDE SEQUENCE [LARGE SCALE GENOMIC DNA]</scope>
    <source>
        <strain evidence="2 3">CBS 146.42</strain>
    </source>
</reference>
<dbReference type="PANTHER" id="PTHR28079">
    <property type="entry name" value="RNA POLYMERASE I-SPECIFIC TRANSCRIPTION INITIATION FACTOR RRN5"/>
    <property type="match status" value="1"/>
</dbReference>
<dbReference type="GO" id="GO:0001181">
    <property type="term" value="F:RNA polymerase I general transcription initiation factor activity"/>
    <property type="evidence" value="ECO:0007669"/>
    <property type="project" value="TreeGrafter"/>
</dbReference>
<feature type="compositionally biased region" description="Polar residues" evidence="1">
    <location>
        <begin position="244"/>
        <end position="260"/>
    </location>
</feature>
<feature type="region of interest" description="Disordered" evidence="1">
    <location>
        <begin position="195"/>
        <end position="304"/>
    </location>
</feature>
<evidence type="ECO:0000313" key="2">
    <source>
        <dbReference type="EMBL" id="KAF5354776.1"/>
    </source>
</evidence>
<dbReference type="GO" id="GO:0006361">
    <property type="term" value="P:transcription initiation at RNA polymerase I promoter"/>
    <property type="evidence" value="ECO:0007669"/>
    <property type="project" value="TreeGrafter"/>
</dbReference>
<feature type="compositionally biased region" description="Basic residues" evidence="1">
    <location>
        <begin position="262"/>
        <end position="279"/>
    </location>
</feature>
<accession>A0A8H5FZC2</accession>
<organism evidence="2 3">
    <name type="scientific">Leucocoprinus leucothites</name>
    <dbReference type="NCBI Taxonomy" id="201217"/>
    <lineage>
        <taxon>Eukaryota</taxon>
        <taxon>Fungi</taxon>
        <taxon>Dikarya</taxon>
        <taxon>Basidiomycota</taxon>
        <taxon>Agaricomycotina</taxon>
        <taxon>Agaricomycetes</taxon>
        <taxon>Agaricomycetidae</taxon>
        <taxon>Agaricales</taxon>
        <taxon>Agaricineae</taxon>
        <taxon>Agaricaceae</taxon>
        <taxon>Leucocoprinus</taxon>
    </lineage>
</organism>
<evidence type="ECO:0000256" key="1">
    <source>
        <dbReference type="SAM" id="MobiDB-lite"/>
    </source>
</evidence>
<proteinExistence type="predicted"/>
<dbReference type="GO" id="GO:0042790">
    <property type="term" value="P:nucleolar large rRNA transcription by RNA polymerase I"/>
    <property type="evidence" value="ECO:0007669"/>
    <property type="project" value="InterPro"/>
</dbReference>
<dbReference type="Proteomes" id="UP000559027">
    <property type="component" value="Unassembled WGS sequence"/>
</dbReference>
<feature type="compositionally biased region" description="Polar residues" evidence="1">
    <location>
        <begin position="207"/>
        <end position="236"/>
    </location>
</feature>
<keyword evidence="3" id="KW-1185">Reference proteome</keyword>